<evidence type="ECO:0000313" key="2">
    <source>
        <dbReference type="EMBL" id="MBI1619722.1"/>
    </source>
</evidence>
<proteinExistence type="predicted"/>
<keyword evidence="3" id="KW-1185">Reference proteome</keyword>
<protein>
    <submittedName>
        <fullName evidence="2">Rod-binding protein</fullName>
    </submittedName>
</protein>
<comment type="caution">
    <text evidence="2">The sequence shown here is derived from an EMBL/GenBank/DDBJ whole genome shotgun (WGS) entry which is preliminary data.</text>
</comment>
<organism evidence="2 3">
    <name type="scientific">Aquamicrobium zhengzhouense</name>
    <dbReference type="NCBI Taxonomy" id="2781738"/>
    <lineage>
        <taxon>Bacteria</taxon>
        <taxon>Pseudomonadati</taxon>
        <taxon>Pseudomonadota</taxon>
        <taxon>Alphaproteobacteria</taxon>
        <taxon>Hyphomicrobiales</taxon>
        <taxon>Phyllobacteriaceae</taxon>
        <taxon>Aquamicrobium</taxon>
    </lineage>
</organism>
<dbReference type="Proteomes" id="UP000601789">
    <property type="component" value="Unassembled WGS sequence"/>
</dbReference>
<dbReference type="InterPro" id="IPR019301">
    <property type="entry name" value="Flagellar_prot_FlgJ_N"/>
</dbReference>
<evidence type="ECO:0000259" key="1">
    <source>
        <dbReference type="Pfam" id="PF10135"/>
    </source>
</evidence>
<dbReference type="RefSeq" id="WP_198474386.1">
    <property type="nucleotide sequence ID" value="NZ_JADGMQ010000002.1"/>
</dbReference>
<gene>
    <name evidence="2" type="ORF">IOD40_03465</name>
</gene>
<sequence length="177" mass="18908">MATPIQCDLVIDVTRAADPAGVNAARDKLALNAARKASAEFTVAEQARSTPPTPASPQQEAFVKFEAMVLQTFLQSMLPKETESVYGEGMAGEMWQSMLAEHLANSLAQRGGIGIADRILRNHYNADADAPEALSGPVPDPARDAQAAMTAAFIKEIELTLTPEAEGNRTTDISNRI</sequence>
<feature type="domain" description="Flagellar protein FlgJ N-terminal" evidence="1">
    <location>
        <begin position="76"/>
        <end position="121"/>
    </location>
</feature>
<dbReference type="EMBL" id="JADGMQ010000002">
    <property type="protein sequence ID" value="MBI1619722.1"/>
    <property type="molecule type" value="Genomic_DNA"/>
</dbReference>
<reference evidence="2 3" key="1">
    <citation type="submission" date="2020-10" db="EMBL/GenBank/DDBJ databases">
        <title>Aquamicrobium zhengzhouensis sp. nov., a exopolysaccharide producing bacterium isolated from farmland soil.</title>
        <authorList>
            <person name="Wang X."/>
        </authorList>
    </citation>
    <scope>NUCLEOTIDE SEQUENCE [LARGE SCALE GENOMIC DNA]</scope>
    <source>
        <strain evidence="3">cd-1</strain>
    </source>
</reference>
<dbReference type="Pfam" id="PF10135">
    <property type="entry name" value="Rod-binding"/>
    <property type="match status" value="1"/>
</dbReference>
<evidence type="ECO:0000313" key="3">
    <source>
        <dbReference type="Proteomes" id="UP000601789"/>
    </source>
</evidence>
<name>A0ABS0S8X3_9HYPH</name>
<accession>A0ABS0S8X3</accession>